<dbReference type="SMART" id="SM00388">
    <property type="entry name" value="HisKA"/>
    <property type="match status" value="1"/>
</dbReference>
<dbReference type="GO" id="GO:0009927">
    <property type="term" value="F:histidine phosphotransfer kinase activity"/>
    <property type="evidence" value="ECO:0007669"/>
    <property type="project" value="TreeGrafter"/>
</dbReference>
<dbReference type="SUPFAM" id="SSF55785">
    <property type="entry name" value="PYP-like sensor domain (PAS domain)"/>
    <property type="match status" value="1"/>
</dbReference>
<dbReference type="SMART" id="SM00387">
    <property type="entry name" value="HATPase_c"/>
    <property type="match status" value="1"/>
</dbReference>
<dbReference type="CDD" id="cd00082">
    <property type="entry name" value="HisKA"/>
    <property type="match status" value="1"/>
</dbReference>
<dbReference type="InterPro" id="IPR000700">
    <property type="entry name" value="PAS-assoc_C"/>
</dbReference>
<gene>
    <name evidence="10" type="ORF">HUE87_06060</name>
</gene>
<dbReference type="EMBL" id="CP054493">
    <property type="protein sequence ID" value="QOY55785.1"/>
    <property type="molecule type" value="Genomic_DNA"/>
</dbReference>
<dbReference type="PROSITE" id="PS50109">
    <property type="entry name" value="HIS_KIN"/>
    <property type="match status" value="1"/>
</dbReference>
<dbReference type="InterPro" id="IPR005467">
    <property type="entry name" value="His_kinase_dom"/>
</dbReference>
<dbReference type="CDD" id="cd17546">
    <property type="entry name" value="REC_hyHK_CKI1_RcsC-like"/>
    <property type="match status" value="1"/>
</dbReference>
<dbReference type="InterPro" id="IPR011006">
    <property type="entry name" value="CheY-like_superfamily"/>
</dbReference>
<organism evidence="10 11">
    <name type="scientific">Candidatus Sulfurimonas marisnigri</name>
    <dbReference type="NCBI Taxonomy" id="2740405"/>
    <lineage>
        <taxon>Bacteria</taxon>
        <taxon>Pseudomonadati</taxon>
        <taxon>Campylobacterota</taxon>
        <taxon>Epsilonproteobacteria</taxon>
        <taxon>Campylobacterales</taxon>
        <taxon>Sulfurimonadaceae</taxon>
        <taxon>Sulfurimonas</taxon>
    </lineage>
</organism>
<dbReference type="RefSeq" id="WP_194367822.1">
    <property type="nucleotide sequence ID" value="NZ_CP054493.1"/>
</dbReference>
<dbReference type="PANTHER" id="PTHR43047:SF72">
    <property type="entry name" value="OSMOSENSING HISTIDINE PROTEIN KINASE SLN1"/>
    <property type="match status" value="1"/>
</dbReference>
<accession>A0A7S7RRN7</accession>
<dbReference type="PROSITE" id="PS50110">
    <property type="entry name" value="RESPONSE_REGULATORY"/>
    <property type="match status" value="1"/>
</dbReference>
<evidence type="ECO:0000256" key="1">
    <source>
        <dbReference type="ARBA" id="ARBA00000085"/>
    </source>
</evidence>
<evidence type="ECO:0000256" key="2">
    <source>
        <dbReference type="ARBA" id="ARBA00012438"/>
    </source>
</evidence>
<dbReference type="GO" id="GO:0005886">
    <property type="term" value="C:plasma membrane"/>
    <property type="evidence" value="ECO:0007669"/>
    <property type="project" value="TreeGrafter"/>
</dbReference>
<evidence type="ECO:0000256" key="3">
    <source>
        <dbReference type="ARBA" id="ARBA00022679"/>
    </source>
</evidence>
<keyword evidence="11" id="KW-1185">Reference proteome</keyword>
<dbReference type="SUPFAM" id="SSF52172">
    <property type="entry name" value="CheY-like"/>
    <property type="match status" value="1"/>
</dbReference>
<feature type="domain" description="Histidine kinase" evidence="6">
    <location>
        <begin position="287"/>
        <end position="505"/>
    </location>
</feature>
<evidence type="ECO:0000259" key="6">
    <source>
        <dbReference type="PROSITE" id="PS50109"/>
    </source>
</evidence>
<dbReference type="Gene3D" id="3.30.565.10">
    <property type="entry name" value="Histidine kinase-like ATPase, C-terminal domain"/>
    <property type="match status" value="1"/>
</dbReference>
<dbReference type="InterPro" id="IPR035965">
    <property type="entry name" value="PAS-like_dom_sf"/>
</dbReference>
<evidence type="ECO:0000259" key="8">
    <source>
        <dbReference type="PROSITE" id="PS50112"/>
    </source>
</evidence>
<dbReference type="PANTHER" id="PTHR43047">
    <property type="entry name" value="TWO-COMPONENT HISTIDINE PROTEIN KINASE"/>
    <property type="match status" value="1"/>
</dbReference>
<dbReference type="SMART" id="SM00448">
    <property type="entry name" value="REC"/>
    <property type="match status" value="1"/>
</dbReference>
<name>A0A7S7RRN7_9BACT</name>
<evidence type="ECO:0000256" key="5">
    <source>
        <dbReference type="PROSITE-ProRule" id="PRU00169"/>
    </source>
</evidence>
<keyword evidence="3" id="KW-0808">Transferase</keyword>
<feature type="domain" description="PAC" evidence="9">
    <location>
        <begin position="212"/>
        <end position="266"/>
    </location>
</feature>
<dbReference type="KEGG" id="smas:HUE87_06060"/>
<dbReference type="SUPFAM" id="SSF47384">
    <property type="entry name" value="Homodimeric domain of signal transducing histidine kinase"/>
    <property type="match status" value="1"/>
</dbReference>
<evidence type="ECO:0000259" key="7">
    <source>
        <dbReference type="PROSITE" id="PS50110"/>
    </source>
</evidence>
<dbReference type="PROSITE" id="PS50112">
    <property type="entry name" value="PAS"/>
    <property type="match status" value="1"/>
</dbReference>
<dbReference type="InterPro" id="IPR003661">
    <property type="entry name" value="HisK_dim/P_dom"/>
</dbReference>
<feature type="modified residue" description="4-aspartylphosphate" evidence="5">
    <location>
        <position position="73"/>
    </location>
</feature>
<dbReference type="InterPro" id="IPR000014">
    <property type="entry name" value="PAS"/>
</dbReference>
<dbReference type="InterPro" id="IPR001789">
    <property type="entry name" value="Sig_transdc_resp-reg_receiver"/>
</dbReference>
<dbReference type="InterPro" id="IPR036890">
    <property type="entry name" value="HATPase_C_sf"/>
</dbReference>
<dbReference type="Gene3D" id="3.40.50.2300">
    <property type="match status" value="1"/>
</dbReference>
<feature type="domain" description="Response regulatory" evidence="7">
    <location>
        <begin position="18"/>
        <end position="136"/>
    </location>
</feature>
<evidence type="ECO:0000313" key="11">
    <source>
        <dbReference type="Proteomes" id="UP000593836"/>
    </source>
</evidence>
<dbReference type="Gene3D" id="3.30.450.20">
    <property type="entry name" value="PAS domain"/>
    <property type="match status" value="1"/>
</dbReference>
<evidence type="ECO:0000259" key="9">
    <source>
        <dbReference type="PROSITE" id="PS50113"/>
    </source>
</evidence>
<dbReference type="CDD" id="cd00130">
    <property type="entry name" value="PAS"/>
    <property type="match status" value="1"/>
</dbReference>
<dbReference type="NCBIfam" id="TIGR00229">
    <property type="entry name" value="sensory_box"/>
    <property type="match status" value="1"/>
</dbReference>
<keyword evidence="5" id="KW-0597">Phosphoprotein</keyword>
<keyword evidence="4" id="KW-0418">Kinase</keyword>
<dbReference type="Pfam" id="PF00512">
    <property type="entry name" value="HisKA"/>
    <property type="match status" value="1"/>
</dbReference>
<dbReference type="Proteomes" id="UP000593836">
    <property type="component" value="Chromosome"/>
</dbReference>
<dbReference type="SUPFAM" id="SSF55874">
    <property type="entry name" value="ATPase domain of HSP90 chaperone/DNA topoisomerase II/histidine kinase"/>
    <property type="match status" value="1"/>
</dbReference>
<dbReference type="Gene3D" id="1.10.287.130">
    <property type="match status" value="1"/>
</dbReference>
<dbReference type="GO" id="GO:0000155">
    <property type="term" value="F:phosphorelay sensor kinase activity"/>
    <property type="evidence" value="ECO:0007669"/>
    <property type="project" value="InterPro"/>
</dbReference>
<sequence length="509" mass="58251">MSNHNNISELKKLTKDLTILYVEDDDQIRKSTAEIFSHLVQTVHVVVDGQEGLDLYKEYFSDNGKYYDIVISDIQMPRVDGISMSKMILELNKKQKIILISAHDEHMLEAINMGIEGFIQKPLKSQQVFDVLKKVSLNFHSDDIQYFNVLTEASIISKSDTKGVITYVNDNFCKITGYLREEMLGHPHSIFKHPNNSDEIYKDLWDTISSGKIWRDRMVNLNKDGSEFIAETTIIPLLGSNGSIKEYMAIRNDVTEVVHFKRKIFLEEQEKAKRIKVAEAQKSFLVVFTHELKTPLNAIINFTKYVKKQIELPKELNKEKLSSLLDSVLSNANDMLENVTQILEVSKLNAHKLTYNYSVFNAKDIVSEVMKRYNSLITEKNIKVVYDMPDDVLISNDIFRVKQIFSNIVSNAIKYGNSEIKISISNKEHSTISVEDNGPGIKDKDAIFNLYSQEDDGLLERKSQGTGVGLYFVKLLCADLHISYKVEDRDEGSGTKFILIFNEKKEKGE</sequence>
<dbReference type="InterPro" id="IPR036097">
    <property type="entry name" value="HisK_dim/P_sf"/>
</dbReference>
<reference evidence="10 11" key="1">
    <citation type="submission" date="2020-05" db="EMBL/GenBank/DDBJ databases">
        <title>Sulfurimonas marisnigri, sp. nov., and Sulfurimonas baltica, sp. nov., manganese oxide reducing chemolithoautotrophs of the class Epsilonproteobacteria isolated from the pelagic redoxclines of the Black and Baltic Seas and emended description of the genus Sulfurimonas.</title>
        <authorList>
            <person name="Henkel J.V."/>
            <person name="Laudan C."/>
            <person name="Werner J."/>
            <person name="Neu T."/>
            <person name="Plewe S."/>
            <person name="Sproer C."/>
            <person name="Bunk B."/>
            <person name="Schulz-Vogt H.N."/>
        </authorList>
    </citation>
    <scope>NUCLEOTIDE SEQUENCE [LARGE SCALE GENOMIC DNA]</scope>
    <source>
        <strain evidence="10 11">SoZ1</strain>
    </source>
</reference>
<dbReference type="EC" id="2.7.13.3" evidence="2"/>
<evidence type="ECO:0000256" key="4">
    <source>
        <dbReference type="ARBA" id="ARBA00022777"/>
    </source>
</evidence>
<comment type="catalytic activity">
    <reaction evidence="1">
        <text>ATP + protein L-histidine = ADP + protein N-phospho-L-histidine.</text>
        <dbReference type="EC" id="2.7.13.3"/>
    </reaction>
</comment>
<dbReference type="Pfam" id="PF13426">
    <property type="entry name" value="PAS_9"/>
    <property type="match status" value="1"/>
</dbReference>
<dbReference type="Pfam" id="PF02518">
    <property type="entry name" value="HATPase_c"/>
    <property type="match status" value="1"/>
</dbReference>
<feature type="domain" description="PAS" evidence="8">
    <location>
        <begin position="160"/>
        <end position="211"/>
    </location>
</feature>
<proteinExistence type="predicted"/>
<dbReference type="AlphaFoldDB" id="A0A7S7RRN7"/>
<dbReference type="InterPro" id="IPR003594">
    <property type="entry name" value="HATPase_dom"/>
</dbReference>
<dbReference type="Pfam" id="PF00072">
    <property type="entry name" value="Response_reg"/>
    <property type="match status" value="1"/>
</dbReference>
<protein>
    <recommendedName>
        <fullName evidence="2">histidine kinase</fullName>
        <ecNumber evidence="2">2.7.13.3</ecNumber>
    </recommendedName>
</protein>
<dbReference type="SMART" id="SM00091">
    <property type="entry name" value="PAS"/>
    <property type="match status" value="1"/>
</dbReference>
<dbReference type="PROSITE" id="PS50113">
    <property type="entry name" value="PAC"/>
    <property type="match status" value="1"/>
</dbReference>
<evidence type="ECO:0000313" key="10">
    <source>
        <dbReference type="EMBL" id="QOY55785.1"/>
    </source>
</evidence>